<dbReference type="NCBIfam" id="TIGR00219">
    <property type="entry name" value="mreC"/>
    <property type="match status" value="1"/>
</dbReference>
<feature type="compositionally biased region" description="Low complexity" evidence="5">
    <location>
        <begin position="339"/>
        <end position="358"/>
    </location>
</feature>
<dbReference type="PANTHER" id="PTHR34138:SF1">
    <property type="entry name" value="CELL SHAPE-DETERMINING PROTEIN MREC"/>
    <property type="match status" value="1"/>
</dbReference>
<gene>
    <name evidence="7" type="ORF">SAMN05192564_10547</name>
</gene>
<feature type="compositionally biased region" description="Basic and acidic residues" evidence="5">
    <location>
        <begin position="293"/>
        <end position="309"/>
    </location>
</feature>
<accession>A0A1H4FTR8</accession>
<comment type="similarity">
    <text evidence="1">Belongs to the MreC family.</text>
</comment>
<reference evidence="8" key="1">
    <citation type="submission" date="2016-10" db="EMBL/GenBank/DDBJ databases">
        <authorList>
            <person name="Varghese N."/>
            <person name="Submissions S."/>
        </authorList>
    </citation>
    <scope>NUCLEOTIDE SEQUENCE [LARGE SCALE GENOMIC DNA]</scope>
    <source>
        <strain evidence="8">LMG 24000</strain>
    </source>
</reference>
<dbReference type="STRING" id="83784.SAMN05192564_10547"/>
<evidence type="ECO:0000259" key="6">
    <source>
        <dbReference type="Pfam" id="PF04085"/>
    </source>
</evidence>
<feature type="compositionally biased region" description="Basic and acidic residues" evidence="5">
    <location>
        <begin position="317"/>
        <end position="338"/>
    </location>
</feature>
<evidence type="ECO:0000256" key="5">
    <source>
        <dbReference type="SAM" id="MobiDB-lite"/>
    </source>
</evidence>
<evidence type="ECO:0000256" key="2">
    <source>
        <dbReference type="ARBA" id="ARBA00013855"/>
    </source>
</evidence>
<dbReference type="AlphaFoldDB" id="A0A1H4FTR8"/>
<dbReference type="InterPro" id="IPR042175">
    <property type="entry name" value="Cell/Rod_MreC_2"/>
</dbReference>
<dbReference type="Gene3D" id="2.40.10.350">
    <property type="entry name" value="Rod shape-determining protein MreC, domain 2"/>
    <property type="match status" value="1"/>
</dbReference>
<sequence>MEYSPPPLFRQGPSALARLVFFVVLALALLISDARFSTLEIVRGVLGAGLYPLQRAALVPRDLFMGAADLAVSSTTLRSENEQLRAKNLQLSQQANLAAALGAENNHLRALLQLSQRSTTQSTPAEIQYDTRDPFTQKIVIGRGSQQGVNDGSPVVNEDGVIGQVTRVFPLQSEVTLLTDKDQAVPVQIVRTGLRSVIYGTPKGDSLDLRFVPISADVLAGDELVTSGLDGVYPPGLPVAKVVRVDKQADTAFARVICVPIAQVRGARQLLVLHYVNDVPPRPAEPDPVAAAKEAKARRNAKPTDKPAEKGAGAAKAPEKAAEKSADKAAEKPAEKPAARAAGKNARSAQPASAAAGARKGEKTEKADKSAQGTKP</sequence>
<dbReference type="RefSeq" id="WP_090534849.1">
    <property type="nucleotide sequence ID" value="NZ_FNRQ01000005.1"/>
</dbReference>
<evidence type="ECO:0000256" key="4">
    <source>
        <dbReference type="ARBA" id="ARBA00032089"/>
    </source>
</evidence>
<evidence type="ECO:0000313" key="7">
    <source>
        <dbReference type="EMBL" id="SEB00220.1"/>
    </source>
</evidence>
<keyword evidence="3" id="KW-0133">Cell shape</keyword>
<dbReference type="PANTHER" id="PTHR34138">
    <property type="entry name" value="CELL SHAPE-DETERMINING PROTEIN MREC"/>
    <property type="match status" value="1"/>
</dbReference>
<name>A0A1H4FTR8_9BURK</name>
<dbReference type="InterPro" id="IPR055342">
    <property type="entry name" value="MreC_beta-barrel_core"/>
</dbReference>
<evidence type="ECO:0000256" key="3">
    <source>
        <dbReference type="ARBA" id="ARBA00022960"/>
    </source>
</evidence>
<dbReference type="OrthoDB" id="9808025at2"/>
<dbReference type="InterPro" id="IPR042177">
    <property type="entry name" value="Cell/Rod_1"/>
</dbReference>
<feature type="compositionally biased region" description="Basic and acidic residues" evidence="5">
    <location>
        <begin position="359"/>
        <end position="369"/>
    </location>
</feature>
<feature type="region of interest" description="Disordered" evidence="5">
    <location>
        <begin position="279"/>
        <end position="376"/>
    </location>
</feature>
<protein>
    <recommendedName>
        <fullName evidence="2">Cell shape-determining protein MreC</fullName>
    </recommendedName>
    <alternativeName>
        <fullName evidence="4">Cell shape protein MreC</fullName>
    </alternativeName>
</protein>
<dbReference type="GO" id="GO:0005886">
    <property type="term" value="C:plasma membrane"/>
    <property type="evidence" value="ECO:0007669"/>
    <property type="project" value="TreeGrafter"/>
</dbReference>
<dbReference type="InterPro" id="IPR007221">
    <property type="entry name" value="MreC"/>
</dbReference>
<dbReference type="GO" id="GO:0008360">
    <property type="term" value="P:regulation of cell shape"/>
    <property type="evidence" value="ECO:0007669"/>
    <property type="project" value="UniProtKB-KW"/>
</dbReference>
<evidence type="ECO:0000256" key="1">
    <source>
        <dbReference type="ARBA" id="ARBA00009369"/>
    </source>
</evidence>
<dbReference type="Gene3D" id="2.40.10.340">
    <property type="entry name" value="Rod shape-determining protein MreC, domain 1"/>
    <property type="match status" value="1"/>
</dbReference>
<dbReference type="Proteomes" id="UP000198638">
    <property type="component" value="Unassembled WGS sequence"/>
</dbReference>
<dbReference type="Pfam" id="PF04085">
    <property type="entry name" value="MreC"/>
    <property type="match status" value="1"/>
</dbReference>
<feature type="domain" description="Rod shape-determining protein MreC beta-barrel core" evidence="6">
    <location>
        <begin position="130"/>
        <end position="273"/>
    </location>
</feature>
<proteinExistence type="inferred from homology"/>
<dbReference type="EMBL" id="FNRQ01000005">
    <property type="protein sequence ID" value="SEB00220.1"/>
    <property type="molecule type" value="Genomic_DNA"/>
</dbReference>
<keyword evidence="8" id="KW-1185">Reference proteome</keyword>
<organism evidence="7 8">
    <name type="scientific">Paraburkholderia sartisoli</name>
    <dbReference type="NCBI Taxonomy" id="83784"/>
    <lineage>
        <taxon>Bacteria</taxon>
        <taxon>Pseudomonadati</taxon>
        <taxon>Pseudomonadota</taxon>
        <taxon>Betaproteobacteria</taxon>
        <taxon>Burkholderiales</taxon>
        <taxon>Burkholderiaceae</taxon>
        <taxon>Paraburkholderia</taxon>
    </lineage>
</organism>
<evidence type="ECO:0000313" key="8">
    <source>
        <dbReference type="Proteomes" id="UP000198638"/>
    </source>
</evidence>